<dbReference type="SUPFAM" id="SSF56266">
    <property type="entry name" value="DmpA/ArgJ-like"/>
    <property type="match status" value="1"/>
</dbReference>
<reference evidence="2 3" key="1">
    <citation type="submission" date="2021-01" db="EMBL/GenBank/DDBJ databases">
        <title>Whole genome shotgun sequence of Catellatospora chokoriensis NBRC 107358.</title>
        <authorList>
            <person name="Komaki H."/>
            <person name="Tamura T."/>
        </authorList>
    </citation>
    <scope>NUCLEOTIDE SEQUENCE [LARGE SCALE GENOMIC DNA]</scope>
    <source>
        <strain evidence="2 3">NBRC 107358</strain>
    </source>
</reference>
<dbReference type="Proteomes" id="UP000619293">
    <property type="component" value="Unassembled WGS sequence"/>
</dbReference>
<dbReference type="PANTHER" id="PTHR36512:SF3">
    <property type="entry name" value="BLR5678 PROTEIN"/>
    <property type="match status" value="1"/>
</dbReference>
<dbReference type="EMBL" id="BONG01000006">
    <property type="protein sequence ID" value="GIF87962.1"/>
    <property type="molecule type" value="Genomic_DNA"/>
</dbReference>
<comment type="caution">
    <text evidence="2">The sequence shown here is derived from an EMBL/GenBank/DDBJ whole genome shotgun (WGS) entry which is preliminary data.</text>
</comment>
<keyword evidence="3" id="KW-1185">Reference proteome</keyword>
<comment type="similarity">
    <text evidence="1">Belongs to the peptidase S58 family.</text>
</comment>
<dbReference type="InterPro" id="IPR005321">
    <property type="entry name" value="Peptidase_S58_DmpA"/>
</dbReference>
<accession>A0A8J3JN65</accession>
<name>A0A8J3JN65_9ACTN</name>
<dbReference type="Gene3D" id="3.60.70.12">
    <property type="entry name" value="L-amino peptidase D-ALA esterase/amidase"/>
    <property type="match status" value="1"/>
</dbReference>
<gene>
    <name evidence="2" type="ORF">Cch02nite_14060</name>
</gene>
<dbReference type="RefSeq" id="WP_191837709.1">
    <property type="nucleotide sequence ID" value="NZ_BAAALB010000010.1"/>
</dbReference>
<protein>
    <submittedName>
        <fullName evidence="2">D-aminopeptidase</fullName>
    </submittedName>
</protein>
<sequence>MPRVTDLGITIGELPSGPSRSILDVPGVGVGHATVWRDEDPPPVGRGVARTGVTVVDPGGNAFREPIPAGGAILNGAGECTGFMSAQEWGLAETPIFLTSTMQLGRVYDAACELLMEAEPGIGDDDVVIPVVAECDDSFLSESRRMQVTREDVAAALTAARASAATAAADRAAGRPTAPPAEGAVGSGTGMSCLGFKGGIGTASRVVPSGHTVGVLVMTNFGERGRLTVAGVPVGQLLPPAPAPTAPPAGSCIVVVITDAPIDPAGCQRLARRAGLGLARTGSTAHHASGEIFLALATGLRAPRGAVSPVAPLQGRQLDPFFAAVVEATEESVLNSLLNAPTVTGRNGNSSEGLPIDRVAALLALHS</sequence>
<proteinExistence type="inferred from homology"/>
<dbReference type="AlphaFoldDB" id="A0A8J3JN65"/>
<dbReference type="Pfam" id="PF03576">
    <property type="entry name" value="Peptidase_S58"/>
    <property type="match status" value="1"/>
</dbReference>
<evidence type="ECO:0000313" key="3">
    <source>
        <dbReference type="Proteomes" id="UP000619293"/>
    </source>
</evidence>
<evidence type="ECO:0000313" key="2">
    <source>
        <dbReference type="EMBL" id="GIF87962.1"/>
    </source>
</evidence>
<evidence type="ECO:0000256" key="1">
    <source>
        <dbReference type="ARBA" id="ARBA00007068"/>
    </source>
</evidence>
<dbReference type="GO" id="GO:0004177">
    <property type="term" value="F:aminopeptidase activity"/>
    <property type="evidence" value="ECO:0007669"/>
    <property type="project" value="TreeGrafter"/>
</dbReference>
<dbReference type="InterPro" id="IPR016117">
    <property type="entry name" value="ArgJ-like_dom_sf"/>
</dbReference>
<organism evidence="2 3">
    <name type="scientific">Catellatospora chokoriensis</name>
    <dbReference type="NCBI Taxonomy" id="310353"/>
    <lineage>
        <taxon>Bacteria</taxon>
        <taxon>Bacillati</taxon>
        <taxon>Actinomycetota</taxon>
        <taxon>Actinomycetes</taxon>
        <taxon>Micromonosporales</taxon>
        <taxon>Micromonosporaceae</taxon>
        <taxon>Catellatospora</taxon>
    </lineage>
</organism>
<dbReference type="PANTHER" id="PTHR36512">
    <property type="entry name" value="D-AMINOPEPTIDASE"/>
    <property type="match status" value="1"/>
</dbReference>